<dbReference type="GO" id="GO:0000049">
    <property type="term" value="F:tRNA binding"/>
    <property type="evidence" value="ECO:0007669"/>
    <property type="project" value="UniProtKB-KW"/>
</dbReference>
<proteinExistence type="inferred from homology"/>
<dbReference type="GO" id="GO:1990904">
    <property type="term" value="C:ribonucleoprotein complex"/>
    <property type="evidence" value="ECO:0007669"/>
    <property type="project" value="UniProtKB-KW"/>
</dbReference>
<evidence type="ECO:0000259" key="7">
    <source>
        <dbReference type="Pfam" id="PF00281"/>
    </source>
</evidence>
<dbReference type="GO" id="GO:0003735">
    <property type="term" value="F:structural constituent of ribosome"/>
    <property type="evidence" value="ECO:0007669"/>
    <property type="project" value="InterPro"/>
</dbReference>
<dbReference type="GO" id="GO:0006412">
    <property type="term" value="P:translation"/>
    <property type="evidence" value="ECO:0007669"/>
    <property type="project" value="InterPro"/>
</dbReference>
<dbReference type="NCBIfam" id="NF003258">
    <property type="entry name" value="PRK04219.1"/>
    <property type="match status" value="1"/>
</dbReference>
<comment type="similarity">
    <text evidence="1">Belongs to the universal ribosomal protein uL5 family.</text>
</comment>
<dbReference type="EMBL" id="VSSQ01000067">
    <property type="protein sequence ID" value="MPL72674.1"/>
    <property type="molecule type" value="Genomic_DNA"/>
</dbReference>
<dbReference type="InterPro" id="IPR022804">
    <property type="entry name" value="Ribosomal_uL5_arc"/>
</dbReference>
<dbReference type="FunFam" id="3.30.1440.10:FF:000002">
    <property type="entry name" value="60S ribosomal protein L11"/>
    <property type="match status" value="1"/>
</dbReference>
<dbReference type="GO" id="GO:0005840">
    <property type="term" value="C:ribosome"/>
    <property type="evidence" value="ECO:0007669"/>
    <property type="project" value="UniProtKB-KW"/>
</dbReference>
<evidence type="ECO:0000256" key="3">
    <source>
        <dbReference type="ARBA" id="ARBA00022730"/>
    </source>
</evidence>
<dbReference type="InterPro" id="IPR031309">
    <property type="entry name" value="Ribosomal_uL5_C"/>
</dbReference>
<keyword evidence="6" id="KW-0687">Ribonucleoprotein</keyword>
<keyword evidence="4" id="KW-0694">RNA-binding</keyword>
<feature type="domain" description="Large ribosomal subunit protein uL5 N-terminal" evidence="7">
    <location>
        <begin position="4"/>
        <end position="56"/>
    </location>
</feature>
<dbReference type="PIRSF" id="PIRSF002161">
    <property type="entry name" value="Ribosomal_L5"/>
    <property type="match status" value="1"/>
</dbReference>
<dbReference type="InterPro" id="IPR022803">
    <property type="entry name" value="Ribosomal_uL5_dom_sf"/>
</dbReference>
<evidence type="ECO:0000256" key="2">
    <source>
        <dbReference type="ARBA" id="ARBA00022555"/>
    </source>
</evidence>
<dbReference type="InterPro" id="IPR057266">
    <property type="entry name" value="Ribosomal_uL5_euk/arc-type"/>
</dbReference>
<organism evidence="9">
    <name type="scientific">bioreactor metagenome</name>
    <dbReference type="NCBI Taxonomy" id="1076179"/>
    <lineage>
        <taxon>unclassified sequences</taxon>
        <taxon>metagenomes</taxon>
        <taxon>ecological metagenomes</taxon>
    </lineage>
</organism>
<accession>A0A644U0D4</accession>
<evidence type="ECO:0000256" key="5">
    <source>
        <dbReference type="ARBA" id="ARBA00022980"/>
    </source>
</evidence>
<dbReference type="SUPFAM" id="SSF55282">
    <property type="entry name" value="RL5-like"/>
    <property type="match status" value="1"/>
</dbReference>
<sequence length="171" mass="19130">MSDMQTPFVAKVVVHMGVGEAGERLVNAENIMGDLTKGAKPIRSYARNTLPAFGIRKGQPIGCKVTLRGKKAMEFLEMALKTYAVENVLHTRQFDVTGNFGFGIEEHTDFPGQAYDPKIGIYGMDIIAVIEKKGTRTARRKIQQKKLNSKLRMSREESMKFVTETFGIEVE</sequence>
<dbReference type="Pfam" id="PF00673">
    <property type="entry name" value="Ribosomal_L5_C"/>
    <property type="match status" value="1"/>
</dbReference>
<name>A0A644U0D4_9ZZZZ</name>
<dbReference type="Gene3D" id="3.30.1440.10">
    <property type="match status" value="1"/>
</dbReference>
<evidence type="ECO:0000256" key="6">
    <source>
        <dbReference type="ARBA" id="ARBA00023274"/>
    </source>
</evidence>
<dbReference type="AlphaFoldDB" id="A0A644U0D4"/>
<comment type="caution">
    <text evidence="9">The sequence shown here is derived from an EMBL/GenBank/DDBJ whole genome shotgun (WGS) entry which is preliminary data.</text>
</comment>
<dbReference type="GO" id="GO:0019843">
    <property type="term" value="F:rRNA binding"/>
    <property type="evidence" value="ECO:0007669"/>
    <property type="project" value="UniProtKB-KW"/>
</dbReference>
<keyword evidence="2" id="KW-0820">tRNA-binding</keyword>
<evidence type="ECO:0000256" key="4">
    <source>
        <dbReference type="ARBA" id="ARBA00022884"/>
    </source>
</evidence>
<reference evidence="9" key="1">
    <citation type="submission" date="2019-08" db="EMBL/GenBank/DDBJ databases">
        <authorList>
            <person name="Kucharzyk K."/>
            <person name="Murdoch R.W."/>
            <person name="Higgins S."/>
            <person name="Loffler F."/>
        </authorList>
    </citation>
    <scope>NUCLEOTIDE SEQUENCE</scope>
</reference>
<evidence type="ECO:0000259" key="8">
    <source>
        <dbReference type="Pfam" id="PF00673"/>
    </source>
</evidence>
<dbReference type="HAMAP" id="MF_01333_A">
    <property type="entry name" value="Ribosomal_uL5_A"/>
    <property type="match status" value="1"/>
</dbReference>
<evidence type="ECO:0000256" key="1">
    <source>
        <dbReference type="ARBA" id="ARBA00008553"/>
    </source>
</evidence>
<keyword evidence="5 9" id="KW-0689">Ribosomal protein</keyword>
<dbReference type="InterPro" id="IPR002132">
    <property type="entry name" value="Ribosomal_uL5"/>
</dbReference>
<protein>
    <submittedName>
        <fullName evidence="9">50S ribosomal protein L5</fullName>
    </submittedName>
</protein>
<feature type="domain" description="Large ribosomal subunit protein uL5 C-terminal" evidence="8">
    <location>
        <begin position="60"/>
        <end position="151"/>
    </location>
</feature>
<gene>
    <name evidence="9" type="primary">rplE_6</name>
    <name evidence="9" type="ORF">SDC9_18462</name>
</gene>
<dbReference type="Pfam" id="PF00281">
    <property type="entry name" value="Ribosomal_L5"/>
    <property type="match status" value="1"/>
</dbReference>
<dbReference type="PANTHER" id="PTHR11994">
    <property type="entry name" value="60S RIBOSOMAL PROTEIN L11-RELATED"/>
    <property type="match status" value="1"/>
</dbReference>
<dbReference type="InterPro" id="IPR031310">
    <property type="entry name" value="Ribosomal_uL5_N"/>
</dbReference>
<keyword evidence="3" id="KW-0699">rRNA-binding</keyword>
<evidence type="ECO:0000313" key="9">
    <source>
        <dbReference type="EMBL" id="MPL72674.1"/>
    </source>
</evidence>